<proteinExistence type="predicted"/>
<dbReference type="GO" id="GO:0043164">
    <property type="term" value="P:Gram-negative-bacterium-type cell wall biogenesis"/>
    <property type="evidence" value="ECO:0007669"/>
    <property type="project" value="TreeGrafter"/>
</dbReference>
<dbReference type="GO" id="GO:0000270">
    <property type="term" value="P:peptidoglycan metabolic process"/>
    <property type="evidence" value="ECO:0007669"/>
    <property type="project" value="TreeGrafter"/>
</dbReference>
<reference evidence="2 3" key="1">
    <citation type="submission" date="2016-10" db="EMBL/GenBank/DDBJ databases">
        <authorList>
            <person name="de Groot N.N."/>
        </authorList>
    </citation>
    <scope>NUCLEOTIDE SEQUENCE [LARGE SCALE GENOMIC DNA]</scope>
    <source>
        <strain evidence="2 3">DSM 26515</strain>
    </source>
</reference>
<dbReference type="InterPro" id="IPR014729">
    <property type="entry name" value="Rossmann-like_a/b/a_fold"/>
</dbReference>
<accession>A0A1H6Q924</accession>
<dbReference type="RefSeq" id="WP_091332740.1">
    <property type="nucleotide sequence ID" value="NZ_FNYC01000001.1"/>
</dbReference>
<dbReference type="InterPro" id="IPR051599">
    <property type="entry name" value="Cell_Envelope_Assoc"/>
</dbReference>
<organism evidence="2 3">
    <name type="scientific">Frateuria terrea</name>
    <dbReference type="NCBI Taxonomy" id="529704"/>
    <lineage>
        <taxon>Bacteria</taxon>
        <taxon>Pseudomonadati</taxon>
        <taxon>Pseudomonadota</taxon>
        <taxon>Gammaproteobacteria</taxon>
        <taxon>Lysobacterales</taxon>
        <taxon>Rhodanobacteraceae</taxon>
        <taxon>Frateuria</taxon>
    </lineage>
</organism>
<dbReference type="Pfam" id="PF02698">
    <property type="entry name" value="DUF218"/>
    <property type="match status" value="1"/>
</dbReference>
<dbReference type="GO" id="GO:0005886">
    <property type="term" value="C:plasma membrane"/>
    <property type="evidence" value="ECO:0007669"/>
    <property type="project" value="TreeGrafter"/>
</dbReference>
<dbReference type="AlphaFoldDB" id="A0A1H6Q924"/>
<gene>
    <name evidence="2" type="ORF">SAMN04487997_0347</name>
</gene>
<dbReference type="PANTHER" id="PTHR30336:SF4">
    <property type="entry name" value="ENVELOPE BIOGENESIS FACTOR ELYC"/>
    <property type="match status" value="1"/>
</dbReference>
<name>A0A1H6Q924_9GAMM</name>
<protein>
    <submittedName>
        <fullName evidence="2">Uncharacterized SAM-binding protein YcdF, DUF218 family</fullName>
    </submittedName>
</protein>
<feature type="domain" description="DUF218" evidence="1">
    <location>
        <begin position="69"/>
        <end position="230"/>
    </location>
</feature>
<evidence type="ECO:0000259" key="1">
    <source>
        <dbReference type="Pfam" id="PF02698"/>
    </source>
</evidence>
<dbReference type="InterPro" id="IPR003848">
    <property type="entry name" value="DUF218"/>
</dbReference>
<dbReference type="Proteomes" id="UP000199420">
    <property type="component" value="Unassembled WGS sequence"/>
</dbReference>
<sequence length="255" mass="28363">MAVKLLILLLVCTWLAGRQGWPRLRQAGLVLALLFVLAVGCGPVPKVLLHYWQAPYVQRPALDWAPANAIVLLTAGSTYPPGGPLEPGQTAYARIAQTVVLYRDCHASGARCTVLVSGGDANHTGEPLSLTYRRVLLRLGVPDEDMVLETRSLTTWGNARFSRAKLQQIGADRIWLVTSARHLRRAVFAFEHFGMDVTPVRADYLRGLWSWVPSAYNLYATDAALHEYAGMALYHWYAWRGRLDVPPENMDPAED</sequence>
<evidence type="ECO:0000313" key="3">
    <source>
        <dbReference type="Proteomes" id="UP000199420"/>
    </source>
</evidence>
<dbReference type="Gene3D" id="3.40.50.620">
    <property type="entry name" value="HUPs"/>
    <property type="match status" value="1"/>
</dbReference>
<dbReference type="EMBL" id="FNYC01000001">
    <property type="protein sequence ID" value="SEI38346.1"/>
    <property type="molecule type" value="Genomic_DNA"/>
</dbReference>
<dbReference type="OrthoDB" id="9809813at2"/>
<dbReference type="PANTHER" id="PTHR30336">
    <property type="entry name" value="INNER MEMBRANE PROTEIN, PROBABLE PERMEASE"/>
    <property type="match status" value="1"/>
</dbReference>
<evidence type="ECO:0000313" key="2">
    <source>
        <dbReference type="EMBL" id="SEI38346.1"/>
    </source>
</evidence>
<keyword evidence="3" id="KW-1185">Reference proteome</keyword>
<dbReference type="CDD" id="cd06259">
    <property type="entry name" value="YdcF-like"/>
    <property type="match status" value="1"/>
</dbReference>